<keyword evidence="3" id="KW-1185">Reference proteome</keyword>
<organism evidence="2 3">
    <name type="scientific">Halorhodospira halophila (strain DSM 244 / SL1)</name>
    <name type="common">Ectothiorhodospira halophila (strain DSM 244 / SL1)</name>
    <dbReference type="NCBI Taxonomy" id="349124"/>
    <lineage>
        <taxon>Bacteria</taxon>
        <taxon>Pseudomonadati</taxon>
        <taxon>Pseudomonadota</taxon>
        <taxon>Gammaproteobacteria</taxon>
        <taxon>Chromatiales</taxon>
        <taxon>Ectothiorhodospiraceae</taxon>
        <taxon>Halorhodospira</taxon>
    </lineage>
</organism>
<gene>
    <name evidence="2" type="ordered locus">Hhal_1312</name>
</gene>
<dbReference type="RefSeq" id="WP_011814101.1">
    <property type="nucleotide sequence ID" value="NC_008789.1"/>
</dbReference>
<dbReference type="HOGENOM" id="CLU_2093419_0_0_6"/>
<reference evidence="2 3" key="2">
    <citation type="journal article" date="2013" name="Stand. Genomic Sci.">
        <title>Complete genome sequence of Halorhodospira halophila SL1.</title>
        <authorList>
            <person name="Challacombe J.F."/>
            <person name="Majid S."/>
            <person name="Deole R."/>
            <person name="Brettin T.S."/>
            <person name="Bruce D."/>
            <person name="Delano S.F."/>
            <person name="Detter J.C."/>
            <person name="Gleasner C.D."/>
            <person name="Han C.S."/>
            <person name="Misra M."/>
            <person name="Reitenga K.G."/>
            <person name="Mikhailova N."/>
            <person name="Woyke T."/>
            <person name="Pitluck S."/>
            <person name="Nolan M."/>
            <person name="Land M.L."/>
            <person name="Saunders E."/>
            <person name="Tapia R."/>
            <person name="Lapidus A."/>
            <person name="Ivanova N."/>
            <person name="Hoff W.D."/>
        </authorList>
    </citation>
    <scope>NUCLEOTIDE SEQUENCE [LARGE SCALE GENOMIC DNA]</scope>
    <source>
        <strain evidence="3">DSM 244 / SL1</strain>
    </source>
</reference>
<evidence type="ECO:0000313" key="3">
    <source>
        <dbReference type="Proteomes" id="UP000000647"/>
    </source>
</evidence>
<protein>
    <submittedName>
        <fullName evidence="2">Uncharacterized protein</fullName>
    </submittedName>
</protein>
<proteinExistence type="predicted"/>
<accession>A1WWL7</accession>
<dbReference type="STRING" id="349124.Hhal_1312"/>
<dbReference type="EMBL" id="CP000544">
    <property type="protein sequence ID" value="ABM62079.1"/>
    <property type="molecule type" value="Genomic_DNA"/>
</dbReference>
<dbReference type="KEGG" id="hha:Hhal_1312"/>
<reference evidence="3" key="1">
    <citation type="submission" date="2006-12" db="EMBL/GenBank/DDBJ databases">
        <title>Complete sequence of Halorhodospira halophila SL1.</title>
        <authorList>
            <consortium name="US DOE Joint Genome Institute"/>
            <person name="Copeland A."/>
            <person name="Lucas S."/>
            <person name="Lapidus A."/>
            <person name="Barry K."/>
            <person name="Detter J.C."/>
            <person name="Glavina del Rio T."/>
            <person name="Hammon N."/>
            <person name="Israni S."/>
            <person name="Dalin E."/>
            <person name="Tice H."/>
            <person name="Pitluck S."/>
            <person name="Saunders E."/>
            <person name="Brettin T."/>
            <person name="Bruce D."/>
            <person name="Han C."/>
            <person name="Tapia R."/>
            <person name="Schmutz J."/>
            <person name="Larimer F."/>
            <person name="Land M."/>
            <person name="Hauser L."/>
            <person name="Kyrpides N."/>
            <person name="Mikhailova N."/>
            <person name="Hoff W."/>
            <person name="Richardson P."/>
        </authorList>
    </citation>
    <scope>NUCLEOTIDE SEQUENCE [LARGE SCALE GENOMIC DNA]</scope>
    <source>
        <strain evidence="3">DSM 244 / SL1</strain>
    </source>
</reference>
<dbReference type="AlphaFoldDB" id="A1WWL7"/>
<name>A1WWL7_HALHL</name>
<feature type="region of interest" description="Disordered" evidence="1">
    <location>
        <begin position="91"/>
        <end position="116"/>
    </location>
</feature>
<dbReference type="Proteomes" id="UP000000647">
    <property type="component" value="Chromosome"/>
</dbReference>
<sequence>MSDTPEQLLQAYLDEVRAARPADCERTLMWHLMKLVEEHGGDLDGAAHQAEAQLEQPPHVDIQAWTASLIDELSKALLAAVSSAEALQASLDAKRHDPGNPDQEMLAELERHLPEQ</sequence>
<evidence type="ECO:0000313" key="2">
    <source>
        <dbReference type="EMBL" id="ABM62079.1"/>
    </source>
</evidence>
<evidence type="ECO:0000256" key="1">
    <source>
        <dbReference type="SAM" id="MobiDB-lite"/>
    </source>
</evidence>